<feature type="compositionally biased region" description="Gly residues" evidence="10">
    <location>
        <begin position="337"/>
        <end position="346"/>
    </location>
</feature>
<dbReference type="Proteomes" id="UP000752171">
    <property type="component" value="Unassembled WGS sequence"/>
</dbReference>
<dbReference type="GO" id="GO:0008013">
    <property type="term" value="F:beta-catenin binding"/>
    <property type="evidence" value="ECO:0007669"/>
    <property type="project" value="TreeGrafter"/>
</dbReference>
<keyword evidence="6" id="KW-0472">Membrane</keyword>
<dbReference type="EMBL" id="JAICCE010000001">
    <property type="protein sequence ID" value="KAG9283411.1"/>
    <property type="molecule type" value="Genomic_DNA"/>
</dbReference>
<evidence type="ECO:0000256" key="2">
    <source>
        <dbReference type="ARBA" id="ARBA00007750"/>
    </source>
</evidence>
<gene>
    <name evidence="11" type="primary">AMER2</name>
    <name evidence="11" type="ORF">AMEX_G2172</name>
</gene>
<feature type="compositionally biased region" description="Polar residues" evidence="10">
    <location>
        <begin position="365"/>
        <end position="387"/>
    </location>
</feature>
<feature type="region of interest" description="Disordered" evidence="10">
    <location>
        <begin position="33"/>
        <end position="86"/>
    </location>
</feature>
<feature type="region of interest" description="Disordered" evidence="10">
    <location>
        <begin position="1"/>
        <end position="20"/>
    </location>
</feature>
<evidence type="ECO:0000313" key="12">
    <source>
        <dbReference type="Proteomes" id="UP000752171"/>
    </source>
</evidence>
<evidence type="ECO:0000256" key="7">
    <source>
        <dbReference type="ARBA" id="ARBA00037665"/>
    </source>
</evidence>
<dbReference type="AlphaFoldDB" id="A0A8T2MS35"/>
<feature type="compositionally biased region" description="Low complexity" evidence="10">
    <location>
        <begin position="598"/>
        <end position="613"/>
    </location>
</feature>
<name>A0A8T2MS35_ASTMX</name>
<dbReference type="Pfam" id="PF09422">
    <property type="entry name" value="AMER"/>
    <property type="match status" value="1"/>
</dbReference>
<dbReference type="OrthoDB" id="9943219at2759"/>
<feature type="compositionally biased region" description="Polar residues" evidence="10">
    <location>
        <begin position="614"/>
        <end position="625"/>
    </location>
</feature>
<evidence type="ECO:0000256" key="9">
    <source>
        <dbReference type="ARBA" id="ARBA00042108"/>
    </source>
</evidence>
<evidence type="ECO:0000313" key="11">
    <source>
        <dbReference type="EMBL" id="KAG9283411.1"/>
    </source>
</evidence>
<evidence type="ECO:0000256" key="1">
    <source>
        <dbReference type="ARBA" id="ARBA00004202"/>
    </source>
</evidence>
<dbReference type="PANTHER" id="PTHR22237:SF1">
    <property type="entry name" value="APC MEMBRANE RECRUITMENT PROTEIN 2"/>
    <property type="match status" value="1"/>
</dbReference>
<evidence type="ECO:0000256" key="4">
    <source>
        <dbReference type="ARBA" id="ARBA00022687"/>
    </source>
</evidence>
<feature type="compositionally biased region" description="Basic and acidic residues" evidence="10">
    <location>
        <begin position="215"/>
        <end position="229"/>
    </location>
</feature>
<dbReference type="GO" id="GO:0060828">
    <property type="term" value="P:regulation of canonical Wnt signaling pathway"/>
    <property type="evidence" value="ECO:0007669"/>
    <property type="project" value="TreeGrafter"/>
</dbReference>
<dbReference type="GO" id="GO:0016055">
    <property type="term" value="P:Wnt signaling pathway"/>
    <property type="evidence" value="ECO:0007669"/>
    <property type="project" value="UniProtKB-KW"/>
</dbReference>
<keyword evidence="3" id="KW-1003">Cell membrane</keyword>
<feature type="compositionally biased region" description="Polar residues" evidence="10">
    <location>
        <begin position="642"/>
        <end position="652"/>
    </location>
</feature>
<feature type="region of interest" description="Disordered" evidence="10">
    <location>
        <begin position="200"/>
        <end position="256"/>
    </location>
</feature>
<evidence type="ECO:0000256" key="8">
    <source>
        <dbReference type="ARBA" id="ARBA00039511"/>
    </source>
</evidence>
<dbReference type="InterPro" id="IPR019003">
    <property type="entry name" value="AMER"/>
</dbReference>
<comment type="caution">
    <text evidence="11">The sequence shown here is derived from an EMBL/GenBank/DDBJ whole genome shotgun (WGS) entry which is preliminary data.</text>
</comment>
<accession>A0A8T2MS35</accession>
<dbReference type="PANTHER" id="PTHR22237">
    <property type="entry name" value="APC MEMBRANE RECRUITMENT PROTEIN 2-RELATED"/>
    <property type="match status" value="1"/>
</dbReference>
<evidence type="ECO:0000256" key="6">
    <source>
        <dbReference type="ARBA" id="ARBA00023136"/>
    </source>
</evidence>
<evidence type="ECO:0000256" key="3">
    <source>
        <dbReference type="ARBA" id="ARBA00022475"/>
    </source>
</evidence>
<feature type="region of interest" description="Disordered" evidence="10">
    <location>
        <begin position="318"/>
        <end position="652"/>
    </location>
</feature>
<comment type="function">
    <text evidence="7">Negative regulator of the canonical Wnt signaling pathway involved in neuroectodermal patterning. Acts by specifically binding phosphatidylinositol 4,5-bisphosphate (PtdIns(4,5)P2), translocating to the cell membrane and interacting with key regulators of the canonical Wnt signaling pathway, such as components of the beta-catenin destruction complex.</text>
</comment>
<comment type="similarity">
    <text evidence="2">Belongs to the Amer family.</text>
</comment>
<evidence type="ECO:0000256" key="5">
    <source>
        <dbReference type="ARBA" id="ARBA00023121"/>
    </source>
</evidence>
<sequence length="652" mass="68883">MIEAQTDCIEPPSCEPQPSGKINKAAFKLFGKRRSGSGMPSIFSVRNKGEGGSKTSGKELARSKTHDGLVTDVPSDLEGSKKEDSCSSDLLHSAPVEGVSLAPVRSAITKSFSFFSLLRRNSTRVGDGAATLGHRGRGLKGLFSSMRWRRKPPPREDSSEIQEVAKEVKEGDVILPSTSNKVETLEDSVTLTLEPTVRVFEERPTEDNSGTWDKNSLEEVKSSNEESRKSSCSLVQEITEESPAPSPLRVPTEGPLRANTSASACLTSIPASAMTSPLEHSSVDPPSEPSVDRLCSMFTDVTSLKSFDSLTGCGDIIADQEEDSGNGGSATSSGTGSSSGGCGGHRVIGAATERCSPVKPPLPPQVTSRVSISPYLSSHQRMSSSPKKPQGSGIVAYMGGGEEMASPEGVNDADMQGLWHMLPQKGEDSPALPRSDPIVHHPPGRQEKKHPQVKSLGLSKIPVCGISKTGKQQSAHPSPPPTDKELHDAPPSDEGYWDSPTPGPEDEDNGFTRRDGLLRDSCSGDALYDLYDLDSPGAGGSDDDDNMSSPTPSTGDLKMSPPSQSGVSSNSSSFRSIKGSTSLPRDSKIPISVKQTTPSHSSSQGALSSPASPTSGKCPTKTNAPARTRIPVSKVPVRRSGNKNINTTQSRK</sequence>
<reference evidence="11 12" key="1">
    <citation type="submission" date="2021-07" db="EMBL/GenBank/DDBJ databases">
        <authorList>
            <person name="Imarazene B."/>
            <person name="Zahm M."/>
            <person name="Klopp C."/>
            <person name="Cabau C."/>
            <person name="Beille S."/>
            <person name="Jouanno E."/>
            <person name="Castinel A."/>
            <person name="Lluch J."/>
            <person name="Gil L."/>
            <person name="Kuchtly C."/>
            <person name="Lopez Roques C."/>
            <person name="Donnadieu C."/>
            <person name="Parrinello H."/>
            <person name="Journot L."/>
            <person name="Du K."/>
            <person name="Schartl M."/>
            <person name="Retaux S."/>
            <person name="Guiguen Y."/>
        </authorList>
    </citation>
    <scope>NUCLEOTIDE SEQUENCE [LARGE SCALE GENOMIC DNA]</scope>
    <source>
        <strain evidence="11">Pach_M1</strain>
        <tissue evidence="11">Testis</tissue>
    </source>
</reference>
<feature type="compositionally biased region" description="Basic and acidic residues" evidence="10">
    <location>
        <begin position="47"/>
        <end position="69"/>
    </location>
</feature>
<proteinExistence type="inferred from homology"/>
<comment type="subcellular location">
    <subcellularLocation>
        <location evidence="1">Cell membrane</location>
        <topology evidence="1">Peripheral membrane protein</topology>
    </subcellularLocation>
</comment>
<dbReference type="GO" id="GO:0005886">
    <property type="term" value="C:plasma membrane"/>
    <property type="evidence" value="ECO:0007669"/>
    <property type="project" value="UniProtKB-SubCell"/>
</dbReference>
<dbReference type="GO" id="GO:0005546">
    <property type="term" value="F:phosphatidylinositol-4,5-bisphosphate binding"/>
    <property type="evidence" value="ECO:0007669"/>
    <property type="project" value="TreeGrafter"/>
</dbReference>
<keyword evidence="5" id="KW-0446">Lipid-binding</keyword>
<organism evidence="11 12">
    <name type="scientific">Astyanax mexicanus</name>
    <name type="common">Blind cave fish</name>
    <name type="synonym">Astyanax fasciatus mexicanus</name>
    <dbReference type="NCBI Taxonomy" id="7994"/>
    <lineage>
        <taxon>Eukaryota</taxon>
        <taxon>Metazoa</taxon>
        <taxon>Chordata</taxon>
        <taxon>Craniata</taxon>
        <taxon>Vertebrata</taxon>
        <taxon>Euteleostomi</taxon>
        <taxon>Actinopterygii</taxon>
        <taxon>Neopterygii</taxon>
        <taxon>Teleostei</taxon>
        <taxon>Ostariophysi</taxon>
        <taxon>Characiformes</taxon>
        <taxon>Characoidei</taxon>
        <taxon>Acestrorhamphidae</taxon>
        <taxon>Acestrorhamphinae</taxon>
        <taxon>Astyanax</taxon>
    </lineage>
</organism>
<evidence type="ECO:0000256" key="10">
    <source>
        <dbReference type="SAM" id="MobiDB-lite"/>
    </source>
</evidence>
<protein>
    <recommendedName>
        <fullName evidence="8">APC membrane recruitment protein 2</fullName>
    </recommendedName>
    <alternativeName>
        <fullName evidence="9">Protein FAM123A</fullName>
    </alternativeName>
</protein>
<feature type="compositionally biased region" description="Low complexity" evidence="10">
    <location>
        <begin position="560"/>
        <end position="580"/>
    </location>
</feature>
<keyword evidence="4" id="KW-0879">Wnt signaling pathway</keyword>